<evidence type="ECO:0000313" key="3">
    <source>
        <dbReference type="Proteomes" id="UP000887560"/>
    </source>
</evidence>
<dbReference type="GO" id="GO:0030163">
    <property type="term" value="P:protein catabolic process"/>
    <property type="evidence" value="ECO:0007669"/>
    <property type="project" value="InterPro"/>
</dbReference>
<evidence type="ECO:0000256" key="1">
    <source>
        <dbReference type="SAM" id="MobiDB-lite"/>
    </source>
</evidence>
<dbReference type="GO" id="GO:0004176">
    <property type="term" value="F:ATP-dependent peptidase activity"/>
    <property type="evidence" value="ECO:0007669"/>
    <property type="project" value="InterPro"/>
</dbReference>
<feature type="domain" description="Lon proteolytic" evidence="2">
    <location>
        <begin position="715"/>
        <end position="858"/>
    </location>
</feature>
<name>A0A915PE88_9BILA</name>
<accession>A0A915PE88</accession>
<dbReference type="Proteomes" id="UP000887560">
    <property type="component" value="Unplaced"/>
</dbReference>
<protein>
    <submittedName>
        <fullName evidence="4">Lon proteolytic domain-containing protein</fullName>
    </submittedName>
</protein>
<dbReference type="InterPro" id="IPR008269">
    <property type="entry name" value="Lon_proteolytic"/>
</dbReference>
<organism evidence="3 4">
    <name type="scientific">Meloidogyne floridensis</name>
    <dbReference type="NCBI Taxonomy" id="298350"/>
    <lineage>
        <taxon>Eukaryota</taxon>
        <taxon>Metazoa</taxon>
        <taxon>Ecdysozoa</taxon>
        <taxon>Nematoda</taxon>
        <taxon>Chromadorea</taxon>
        <taxon>Rhabditida</taxon>
        <taxon>Tylenchina</taxon>
        <taxon>Tylenchomorpha</taxon>
        <taxon>Tylenchoidea</taxon>
        <taxon>Meloidogynidae</taxon>
        <taxon>Meloidogyninae</taxon>
        <taxon>Meloidogyne</taxon>
    </lineage>
</organism>
<proteinExistence type="predicted"/>
<dbReference type="GO" id="GO:0005524">
    <property type="term" value="F:ATP binding"/>
    <property type="evidence" value="ECO:0007669"/>
    <property type="project" value="InterPro"/>
</dbReference>
<dbReference type="SUPFAM" id="SSF54211">
    <property type="entry name" value="Ribosomal protein S5 domain 2-like"/>
    <property type="match status" value="1"/>
</dbReference>
<dbReference type="GO" id="GO:0006508">
    <property type="term" value="P:proteolysis"/>
    <property type="evidence" value="ECO:0007669"/>
    <property type="project" value="InterPro"/>
</dbReference>
<dbReference type="WBParaSite" id="scf7180000424363.g12856">
    <property type="protein sequence ID" value="scf7180000424363.g12856"/>
    <property type="gene ID" value="scf7180000424363.g12856"/>
</dbReference>
<dbReference type="AlphaFoldDB" id="A0A915PE88"/>
<dbReference type="GO" id="GO:0004252">
    <property type="term" value="F:serine-type endopeptidase activity"/>
    <property type="evidence" value="ECO:0007669"/>
    <property type="project" value="InterPro"/>
</dbReference>
<evidence type="ECO:0000259" key="2">
    <source>
        <dbReference type="Pfam" id="PF05362"/>
    </source>
</evidence>
<feature type="region of interest" description="Disordered" evidence="1">
    <location>
        <begin position="663"/>
        <end position="683"/>
    </location>
</feature>
<dbReference type="PANTHER" id="PTHR10046">
    <property type="entry name" value="ATP DEPENDENT LON PROTEASE FAMILY MEMBER"/>
    <property type="match status" value="1"/>
</dbReference>
<dbReference type="PRINTS" id="PR00830">
    <property type="entry name" value="ENDOLAPTASE"/>
</dbReference>
<dbReference type="Gene3D" id="3.30.230.10">
    <property type="match status" value="1"/>
</dbReference>
<dbReference type="InterPro" id="IPR020568">
    <property type="entry name" value="Ribosomal_Su5_D2-typ_SF"/>
</dbReference>
<dbReference type="Pfam" id="PF05362">
    <property type="entry name" value="Lon_C"/>
    <property type="match status" value="1"/>
</dbReference>
<evidence type="ECO:0000313" key="4">
    <source>
        <dbReference type="WBParaSite" id="scf7180000424363.g12856"/>
    </source>
</evidence>
<dbReference type="InterPro" id="IPR027065">
    <property type="entry name" value="Lon_Prtase"/>
</dbReference>
<reference evidence="4" key="1">
    <citation type="submission" date="2022-11" db="UniProtKB">
        <authorList>
            <consortium name="WormBaseParasite"/>
        </authorList>
    </citation>
    <scope>IDENTIFICATION</scope>
</reference>
<keyword evidence="3" id="KW-1185">Reference proteome</keyword>
<feature type="compositionally biased region" description="Acidic residues" evidence="1">
    <location>
        <begin position="665"/>
        <end position="676"/>
    </location>
</feature>
<dbReference type="InterPro" id="IPR014721">
    <property type="entry name" value="Ribsml_uS5_D2-typ_fold_subgr"/>
</dbReference>
<sequence>MSYCSIRPNDNGLLQYGTNSYGGFAYRLGSFEDETIVYDPTKRFITEHNLSLFWRRPGLYPRPGGFMPLPISWPSNQNGLRNRPPGHIRADCPPLRHRGRNLLAGQNAEDDEEAIRIWSINDNSDHKQLVQFNLKIEQQSRQRRKPLLVKPNEECPFISMDLPNEVLQLLAFEGTEGKVFARTKRSLELANPFEKSLSTLFKSFVHSFTQIPYMNDEIAVVDSRGILYWGNINNNNSTSFARLKNPEPILEICPTDCPRILMSLTEQQLKEVDLREPISCTGRLLFDHSIYSQLATKGPFSKNLTEHLSARNRLWHINQIDTKLECFLLTTTRQHILIDRRMPNISLLTMDHADIEGGDYCFTTPQFVDPISDSRIYSFYSLIHIKKPALSQCSFAFHPNECLWSSLCSKSNLDSPKEVFARFIDNESFDFDVSQLPSITRANLSISSRRALLFRQMEGGKILYENVFFDPLPKLKQDEEFDILCEENGNYDGSFTQKPISISSINKNCFEFISNIQDENEFFNDVDEQLIASNEIEVLDASTLITNEEQQHLNLSEHFPLEEFDEPLSGYQIFDEPEFSAHIDKIWTKTFTTSKNQKNQPIFDKNEEDTKIINLNGSVENEVENFTATKLEELKLEVRKRKRIRKEIEEEKEMTRKKIVKEVAEGEEEGEREEEQPTMPKWMMENSMKSQNEEQEGGEDEYDFEVIFVTQFIKENKLGDVSKSHIAVHIVPVFYSKALNIEENKLGDVSKSHIAVHIVPAAFEKSGPSGGAAIATSMLSRIIGIAPISDTAIVGEIDQLGTLLEVGGLSSKVNVARRVGIRNIIMPKKMENAWKRLDEKDKIGVNAIYFETYPEAFKLVFPSYKNNTTLRHK</sequence>